<name>A0AA38M3H9_9CUCU</name>
<organism evidence="2 3">
    <name type="scientific">Zophobas morio</name>
    <dbReference type="NCBI Taxonomy" id="2755281"/>
    <lineage>
        <taxon>Eukaryota</taxon>
        <taxon>Metazoa</taxon>
        <taxon>Ecdysozoa</taxon>
        <taxon>Arthropoda</taxon>
        <taxon>Hexapoda</taxon>
        <taxon>Insecta</taxon>
        <taxon>Pterygota</taxon>
        <taxon>Neoptera</taxon>
        <taxon>Endopterygota</taxon>
        <taxon>Coleoptera</taxon>
        <taxon>Polyphaga</taxon>
        <taxon>Cucujiformia</taxon>
        <taxon>Tenebrionidae</taxon>
        <taxon>Zophobas</taxon>
    </lineage>
</organism>
<feature type="domain" description="Reverse transcriptase" evidence="1">
    <location>
        <begin position="22"/>
        <end position="268"/>
    </location>
</feature>
<reference evidence="2" key="1">
    <citation type="journal article" date="2023" name="G3 (Bethesda)">
        <title>Whole genome assemblies of Zophobas morio and Tenebrio molitor.</title>
        <authorList>
            <person name="Kaur S."/>
            <person name="Stinson S.A."/>
            <person name="diCenzo G.C."/>
        </authorList>
    </citation>
    <scope>NUCLEOTIDE SEQUENCE</scope>
    <source>
        <strain evidence="2">QUZm001</strain>
    </source>
</reference>
<dbReference type="Pfam" id="PF00078">
    <property type="entry name" value="RVT_1"/>
    <property type="match status" value="1"/>
</dbReference>
<comment type="caution">
    <text evidence="2">The sequence shown here is derived from an EMBL/GenBank/DDBJ whole genome shotgun (WGS) entry which is preliminary data.</text>
</comment>
<dbReference type="SUPFAM" id="SSF56672">
    <property type="entry name" value="DNA/RNA polymerases"/>
    <property type="match status" value="1"/>
</dbReference>
<dbReference type="GO" id="GO:0071897">
    <property type="term" value="P:DNA biosynthetic process"/>
    <property type="evidence" value="ECO:0007669"/>
    <property type="project" value="UniProtKB-ARBA"/>
</dbReference>
<gene>
    <name evidence="2" type="ORF">Zmor_027991</name>
</gene>
<dbReference type="InterPro" id="IPR043502">
    <property type="entry name" value="DNA/RNA_pol_sf"/>
</dbReference>
<dbReference type="PROSITE" id="PS50878">
    <property type="entry name" value="RT_POL"/>
    <property type="match status" value="1"/>
</dbReference>
<dbReference type="AlphaFoldDB" id="A0AA38M3H9"/>
<dbReference type="InterPro" id="IPR000477">
    <property type="entry name" value="RT_dom"/>
</dbReference>
<evidence type="ECO:0000259" key="1">
    <source>
        <dbReference type="PROSITE" id="PS50878"/>
    </source>
</evidence>
<protein>
    <recommendedName>
        <fullName evidence="1">Reverse transcriptase domain-containing protein</fullName>
    </recommendedName>
</protein>
<evidence type="ECO:0000313" key="3">
    <source>
        <dbReference type="Proteomes" id="UP001168821"/>
    </source>
</evidence>
<sequence>MNMNMKDCAVLFATPLTRLFNLCIQTGQFPYTWKKARICPVHKDGDISDVSNYRPISILCNFSKIFEMVIYGKIYHQVLPKISLSQHGFVKGRSTLTNLVQFTQYALSVLDKGGQLDVIYFDFRRAFDRIDHYILLYKLQMFGFDSNLVKLFESYLLGRTQYVSYEGFNSFSYPVRSGVPQGSNLGPLLFLLFMNDLPDIVKNKILLYADDVKLFREVKDQDDSHSLQNDVSKFMLWSENNRLSLSLDKCRYIAYSNKKYPVVTNYFLSNVSIKRDVVIKDLGVIFDVKLQFAEHYRYIAGKASKITGFIIRNSKSFNTECVKKLYFCYARSLLDYCSTVWSPIDQCHKMSSEKIQRRLLKYLAFKSDNIYPPRKFPENRLLERFSIPALEIRRNILAVSFLYKVVNGYIDTPEILEVIKFRVPQLQLRSTDTFYLPTARTKLLKKSPIYLMCSTFNKYGKSCDIFYDSQRCIRSIICLKSMANFQ</sequence>
<keyword evidence="3" id="KW-1185">Reference proteome</keyword>
<dbReference type="PANTHER" id="PTHR33332">
    <property type="entry name" value="REVERSE TRANSCRIPTASE DOMAIN-CONTAINING PROTEIN"/>
    <property type="match status" value="1"/>
</dbReference>
<accession>A0AA38M3H9</accession>
<dbReference type="CDD" id="cd01650">
    <property type="entry name" value="RT_nLTR_like"/>
    <property type="match status" value="1"/>
</dbReference>
<dbReference type="EMBL" id="JALNTZ010000009">
    <property type="protein sequence ID" value="KAJ3641484.1"/>
    <property type="molecule type" value="Genomic_DNA"/>
</dbReference>
<evidence type="ECO:0000313" key="2">
    <source>
        <dbReference type="EMBL" id="KAJ3641484.1"/>
    </source>
</evidence>
<dbReference type="Proteomes" id="UP001168821">
    <property type="component" value="Unassembled WGS sequence"/>
</dbReference>
<proteinExistence type="predicted"/>